<evidence type="ECO:0000256" key="1">
    <source>
        <dbReference type="SAM" id="MobiDB-lite"/>
    </source>
</evidence>
<dbReference type="OrthoDB" id="2340858at2759"/>
<proteinExistence type="predicted"/>
<reference evidence="2" key="1">
    <citation type="submission" date="2019-10" db="EMBL/GenBank/DDBJ databases">
        <authorList>
            <consortium name="DOE Joint Genome Institute"/>
            <person name="Kuo A."/>
            <person name="Miyauchi S."/>
            <person name="Kiss E."/>
            <person name="Drula E."/>
            <person name="Kohler A."/>
            <person name="Sanchez-Garcia M."/>
            <person name="Andreopoulos B."/>
            <person name="Barry K.W."/>
            <person name="Bonito G."/>
            <person name="Buee M."/>
            <person name="Carver A."/>
            <person name="Chen C."/>
            <person name="Cichocki N."/>
            <person name="Clum A."/>
            <person name="Culley D."/>
            <person name="Crous P.W."/>
            <person name="Fauchery L."/>
            <person name="Girlanda M."/>
            <person name="Hayes R."/>
            <person name="Keri Z."/>
            <person name="LaButti K."/>
            <person name="Lipzen A."/>
            <person name="Lombard V."/>
            <person name="Magnuson J."/>
            <person name="Maillard F."/>
            <person name="Morin E."/>
            <person name="Murat C."/>
            <person name="Nolan M."/>
            <person name="Ohm R."/>
            <person name="Pangilinan J."/>
            <person name="Pereira M."/>
            <person name="Perotto S."/>
            <person name="Peter M."/>
            <person name="Riley R."/>
            <person name="Sitrit Y."/>
            <person name="Stielow B."/>
            <person name="Szollosi G."/>
            <person name="Zifcakova L."/>
            <person name="Stursova M."/>
            <person name="Spatafora J.W."/>
            <person name="Tedersoo L."/>
            <person name="Vaario L.-M."/>
            <person name="Yamada A."/>
            <person name="Yan M."/>
            <person name="Wang P."/>
            <person name="Xu J."/>
            <person name="Bruns T."/>
            <person name="Baldrian P."/>
            <person name="Vilgalys R."/>
            <person name="Henrissat B."/>
            <person name="Grigoriev I.V."/>
            <person name="Hibbett D."/>
            <person name="Nagy L.G."/>
            <person name="Martin F.M."/>
        </authorList>
    </citation>
    <scope>NUCLEOTIDE SEQUENCE</scope>
    <source>
        <strain evidence="2">Prilba</strain>
    </source>
</reference>
<sequence length="297" mass="33974">PASASSLDSIISDPECIEKWRRLSDSHPLAQLHAKFWGKDLAEEEEAWRAKQQSTSDPSDDESEDDDDITSGCYVLDIDNYDMSMKSIWVRADYIRIYDFLVDYYNKKARHGRGMVPAAVITGQFGIGKSMWIDYALCRCLAEKRPVIWSYYRHPVMFAEGGAYCMEAQFASQFAEAEYKSVPWALVDADIFWGGIPEDIVRQNKRFFGIYVSDLPKEDWSCLQKAVPVKVVVMNPWTRSEIHQAAQLNGCSPGSNIINDTYDEFGLTPRLCSDMASDPHTTLKEYKEKIRRAEMRV</sequence>
<feature type="compositionally biased region" description="Acidic residues" evidence="1">
    <location>
        <begin position="58"/>
        <end position="69"/>
    </location>
</feature>
<comment type="caution">
    <text evidence="2">The sequence shown here is derived from an EMBL/GenBank/DDBJ whole genome shotgun (WGS) entry which is preliminary data.</text>
</comment>
<gene>
    <name evidence="2" type="ORF">DFH94DRAFT_613754</name>
</gene>
<dbReference type="Proteomes" id="UP000759537">
    <property type="component" value="Unassembled WGS sequence"/>
</dbReference>
<feature type="region of interest" description="Disordered" evidence="1">
    <location>
        <begin position="47"/>
        <end position="69"/>
    </location>
</feature>
<name>A0A9P5T9Z3_9AGAM</name>
<dbReference type="EMBL" id="WHVB01000006">
    <property type="protein sequence ID" value="KAF8481613.1"/>
    <property type="molecule type" value="Genomic_DNA"/>
</dbReference>
<protein>
    <submittedName>
        <fullName evidence="2">Uncharacterized protein</fullName>
    </submittedName>
</protein>
<accession>A0A9P5T9Z3</accession>
<dbReference type="AlphaFoldDB" id="A0A9P5T9Z3"/>
<feature type="non-terminal residue" evidence="2">
    <location>
        <position position="1"/>
    </location>
</feature>
<feature type="non-terminal residue" evidence="2">
    <location>
        <position position="297"/>
    </location>
</feature>
<evidence type="ECO:0000313" key="2">
    <source>
        <dbReference type="EMBL" id="KAF8481613.1"/>
    </source>
</evidence>
<keyword evidence="3" id="KW-1185">Reference proteome</keyword>
<evidence type="ECO:0000313" key="3">
    <source>
        <dbReference type="Proteomes" id="UP000759537"/>
    </source>
</evidence>
<organism evidence="2 3">
    <name type="scientific">Russula ochroleuca</name>
    <dbReference type="NCBI Taxonomy" id="152965"/>
    <lineage>
        <taxon>Eukaryota</taxon>
        <taxon>Fungi</taxon>
        <taxon>Dikarya</taxon>
        <taxon>Basidiomycota</taxon>
        <taxon>Agaricomycotina</taxon>
        <taxon>Agaricomycetes</taxon>
        <taxon>Russulales</taxon>
        <taxon>Russulaceae</taxon>
        <taxon>Russula</taxon>
    </lineage>
</organism>
<reference evidence="2" key="2">
    <citation type="journal article" date="2020" name="Nat. Commun.">
        <title>Large-scale genome sequencing of mycorrhizal fungi provides insights into the early evolution of symbiotic traits.</title>
        <authorList>
            <person name="Miyauchi S."/>
            <person name="Kiss E."/>
            <person name="Kuo A."/>
            <person name="Drula E."/>
            <person name="Kohler A."/>
            <person name="Sanchez-Garcia M."/>
            <person name="Morin E."/>
            <person name="Andreopoulos B."/>
            <person name="Barry K.W."/>
            <person name="Bonito G."/>
            <person name="Buee M."/>
            <person name="Carver A."/>
            <person name="Chen C."/>
            <person name="Cichocki N."/>
            <person name="Clum A."/>
            <person name="Culley D."/>
            <person name="Crous P.W."/>
            <person name="Fauchery L."/>
            <person name="Girlanda M."/>
            <person name="Hayes R.D."/>
            <person name="Keri Z."/>
            <person name="LaButti K."/>
            <person name="Lipzen A."/>
            <person name="Lombard V."/>
            <person name="Magnuson J."/>
            <person name="Maillard F."/>
            <person name="Murat C."/>
            <person name="Nolan M."/>
            <person name="Ohm R.A."/>
            <person name="Pangilinan J."/>
            <person name="Pereira M.F."/>
            <person name="Perotto S."/>
            <person name="Peter M."/>
            <person name="Pfister S."/>
            <person name="Riley R."/>
            <person name="Sitrit Y."/>
            <person name="Stielow J.B."/>
            <person name="Szollosi G."/>
            <person name="Zifcakova L."/>
            <person name="Stursova M."/>
            <person name="Spatafora J.W."/>
            <person name="Tedersoo L."/>
            <person name="Vaario L.M."/>
            <person name="Yamada A."/>
            <person name="Yan M."/>
            <person name="Wang P."/>
            <person name="Xu J."/>
            <person name="Bruns T."/>
            <person name="Baldrian P."/>
            <person name="Vilgalys R."/>
            <person name="Dunand C."/>
            <person name="Henrissat B."/>
            <person name="Grigoriev I.V."/>
            <person name="Hibbett D."/>
            <person name="Nagy L.G."/>
            <person name="Martin F.M."/>
        </authorList>
    </citation>
    <scope>NUCLEOTIDE SEQUENCE</scope>
    <source>
        <strain evidence="2">Prilba</strain>
    </source>
</reference>